<dbReference type="SFLD" id="SFLDS00003">
    <property type="entry name" value="Haloacid_Dehalogenase"/>
    <property type="match status" value="1"/>
</dbReference>
<comment type="pathway">
    <text evidence="8">Amino-acid biosynthesis; L-methionine biosynthesis via salvage pathway; L-methionine from S-methyl-5-thio-alpha-D-ribose 1-phosphate: step 3/6.</text>
</comment>
<keyword evidence="4 8" id="KW-0378">Hydrolase</keyword>
<protein>
    <recommendedName>
        <fullName evidence="8">Enolase-phosphatase E1</fullName>
        <ecNumber evidence="8">3.1.3.77</ecNumber>
    </recommendedName>
    <alternativeName>
        <fullName evidence="8">2,3-diketo-5-methylthio-1-phosphopentane phosphatase</fullName>
    </alternativeName>
</protein>
<dbReference type="GO" id="GO:0043874">
    <property type="term" value="F:acireductone synthase activity"/>
    <property type="evidence" value="ECO:0007669"/>
    <property type="project" value="UniProtKB-EC"/>
</dbReference>
<comment type="subcellular location">
    <subcellularLocation>
        <location evidence="8">Cytoplasm</location>
    </subcellularLocation>
    <subcellularLocation>
        <location evidence="8">Nucleus</location>
    </subcellularLocation>
</comment>
<feature type="binding site" evidence="8">
    <location>
        <position position="165"/>
    </location>
    <ligand>
        <name>substrate</name>
    </ligand>
</feature>
<feature type="binding site" evidence="8">
    <location>
        <begin position="126"/>
        <end position="127"/>
    </location>
    <ligand>
        <name>substrate</name>
    </ligand>
</feature>
<dbReference type="InterPro" id="IPR023214">
    <property type="entry name" value="HAD_sf"/>
</dbReference>
<dbReference type="NCBIfam" id="TIGR01691">
    <property type="entry name" value="enolase-ppase"/>
    <property type="match status" value="1"/>
</dbReference>
<organism evidence="9 10">
    <name type="scientific">Candida viswanathii</name>
    <dbReference type="NCBI Taxonomy" id="5486"/>
    <lineage>
        <taxon>Eukaryota</taxon>
        <taxon>Fungi</taxon>
        <taxon>Dikarya</taxon>
        <taxon>Ascomycota</taxon>
        <taxon>Saccharomycotina</taxon>
        <taxon>Pichiomycetes</taxon>
        <taxon>Debaryomycetaceae</taxon>
        <taxon>Candida/Lodderomyces clade</taxon>
        <taxon>Candida</taxon>
    </lineage>
</organism>
<name>A0A367YS02_9ASCO</name>
<comment type="cofactor">
    <cofactor evidence="8">
        <name>Mg(2+)</name>
        <dbReference type="ChEBI" id="CHEBI:18420"/>
    </cofactor>
    <text evidence="8">Binds 1 Mg(2+) ion per subunit.</text>
</comment>
<dbReference type="EMBL" id="QLNQ01000001">
    <property type="protein sequence ID" value="RCK67771.1"/>
    <property type="molecule type" value="Genomic_DNA"/>
</dbReference>
<dbReference type="SUPFAM" id="SSF56784">
    <property type="entry name" value="HAD-like"/>
    <property type="match status" value="1"/>
</dbReference>
<keyword evidence="10" id="KW-1185">Reference proteome</keyword>
<dbReference type="GO" id="GO:0005634">
    <property type="term" value="C:nucleus"/>
    <property type="evidence" value="ECO:0007669"/>
    <property type="project" value="UniProtKB-SubCell"/>
</dbReference>
<reference evidence="9 10" key="1">
    <citation type="submission" date="2018-06" db="EMBL/GenBank/DDBJ databases">
        <title>Whole genome sequencing of Candida tropicalis (genome annotated by CSBL at Korea University).</title>
        <authorList>
            <person name="Ahn J."/>
        </authorList>
    </citation>
    <scope>NUCLEOTIDE SEQUENCE [LARGE SCALE GENOMIC DNA]</scope>
    <source>
        <strain evidence="9 10">ATCC 20962</strain>
    </source>
</reference>
<sequence>MSIDTVILDIEGTVCPITFVKDVLFPYFIQKLPSILAPIQFPLPSPTNDPIVEILAQLPSSITTSSDTVYLHLKSLVDQDIKDPVLKALQGYVWKQGYESGELKAPVYADSIKFIREYTGEIYIYSSGSIKAQILLFGHVDDEGKSVDLNSYLKGYFDITTAGFKNQAASYSKILKETGKLGESVLFLSDNVNEVRSAIEARMSSYVVVRPGNAPLSDEDKAKYKIIHSLEELSL</sequence>
<dbReference type="InterPro" id="IPR023943">
    <property type="entry name" value="Enolase-ppase_E1"/>
</dbReference>
<feature type="binding site" evidence="8">
    <location>
        <position position="190"/>
    </location>
    <ligand>
        <name>Mg(2+)</name>
        <dbReference type="ChEBI" id="CHEBI:18420"/>
    </ligand>
</feature>
<keyword evidence="3 8" id="KW-0479">Metal-binding</keyword>
<accession>A0A367YS02</accession>
<evidence type="ECO:0000256" key="1">
    <source>
        <dbReference type="ARBA" id="ARBA00022490"/>
    </source>
</evidence>
<keyword evidence="5 8" id="KW-0460">Magnesium</keyword>
<dbReference type="STRING" id="5486.A0A367YS02"/>
<dbReference type="AlphaFoldDB" id="A0A367YS02"/>
<dbReference type="HAMAP" id="MF_03117">
    <property type="entry name" value="Salvage_MtnC_euk"/>
    <property type="match status" value="1"/>
</dbReference>
<dbReference type="PANTHER" id="PTHR20371:SF1">
    <property type="entry name" value="ENOLASE-PHOSPHATASE E1"/>
    <property type="match status" value="1"/>
</dbReference>
<dbReference type="CDD" id="cd01629">
    <property type="entry name" value="HAD_EP"/>
    <property type="match status" value="1"/>
</dbReference>
<dbReference type="SFLD" id="SFLDG01133">
    <property type="entry name" value="C1.5.4:_Enolase-phosphatase_Li"/>
    <property type="match status" value="1"/>
</dbReference>
<comment type="similarity">
    <text evidence="8">Belongs to the HAD-like hydrolase superfamily. MasA/MtnC family.</text>
</comment>
<evidence type="ECO:0000256" key="6">
    <source>
        <dbReference type="ARBA" id="ARBA00023167"/>
    </source>
</evidence>
<evidence type="ECO:0000256" key="5">
    <source>
        <dbReference type="ARBA" id="ARBA00022842"/>
    </source>
</evidence>
<dbReference type="UniPathway" id="UPA00904">
    <property type="reaction ID" value="UER00876"/>
</dbReference>
<comment type="subunit">
    <text evidence="8">Monomer.</text>
</comment>
<dbReference type="Gene3D" id="1.10.720.60">
    <property type="match status" value="1"/>
</dbReference>
<proteinExistence type="inferred from homology"/>
<dbReference type="Proteomes" id="UP000253472">
    <property type="component" value="Unassembled WGS sequence"/>
</dbReference>
<dbReference type="PANTHER" id="PTHR20371">
    <property type="entry name" value="ENOLASE-PHOSPHATASE E1"/>
    <property type="match status" value="1"/>
</dbReference>
<dbReference type="SFLD" id="SFLDG01129">
    <property type="entry name" value="C1.5:_HAD__Beta-PGM__Phosphata"/>
    <property type="match status" value="1"/>
</dbReference>
<comment type="catalytic activity">
    <reaction evidence="8">
        <text>5-methylsulfanyl-2,3-dioxopentyl phosphate + H2O = 1,2-dihydroxy-5-(methylsulfanyl)pent-1-en-3-one + phosphate</text>
        <dbReference type="Rhea" id="RHEA:21700"/>
        <dbReference type="ChEBI" id="CHEBI:15377"/>
        <dbReference type="ChEBI" id="CHEBI:43474"/>
        <dbReference type="ChEBI" id="CHEBI:49252"/>
        <dbReference type="ChEBI" id="CHEBI:58828"/>
        <dbReference type="EC" id="3.1.3.77"/>
    </reaction>
</comment>
<feature type="binding site" evidence="8">
    <location>
        <position position="11"/>
    </location>
    <ligand>
        <name>Mg(2+)</name>
        <dbReference type="ChEBI" id="CHEBI:18420"/>
    </ligand>
</feature>
<evidence type="ECO:0000313" key="9">
    <source>
        <dbReference type="EMBL" id="RCK67771.1"/>
    </source>
</evidence>
<comment type="caution">
    <text evidence="9">The sequence shown here is derived from an EMBL/GenBank/DDBJ whole genome shotgun (WGS) entry which is preliminary data.</text>
</comment>
<dbReference type="GO" id="GO:0005737">
    <property type="term" value="C:cytoplasm"/>
    <property type="evidence" value="ECO:0007669"/>
    <property type="project" value="UniProtKB-SubCell"/>
</dbReference>
<feature type="binding site" evidence="8">
    <location>
        <position position="9"/>
    </location>
    <ligand>
        <name>Mg(2+)</name>
        <dbReference type="ChEBI" id="CHEBI:18420"/>
    </ligand>
</feature>
<dbReference type="InterPro" id="IPR036412">
    <property type="entry name" value="HAD-like_sf"/>
</dbReference>
<dbReference type="InterPro" id="IPR027511">
    <property type="entry name" value="ENOPH1_eukaryotes"/>
</dbReference>
<evidence type="ECO:0000256" key="3">
    <source>
        <dbReference type="ARBA" id="ARBA00022723"/>
    </source>
</evidence>
<keyword evidence="2 8" id="KW-0028">Amino-acid biosynthesis</keyword>
<dbReference type="Gene3D" id="3.40.50.1000">
    <property type="entry name" value="HAD superfamily/HAD-like"/>
    <property type="match status" value="1"/>
</dbReference>
<dbReference type="GO" id="GO:0019509">
    <property type="term" value="P:L-methionine salvage from methylthioadenosine"/>
    <property type="evidence" value="ECO:0007669"/>
    <property type="project" value="UniProtKB-UniRule"/>
</dbReference>
<comment type="pathway">
    <text evidence="8">Amino-acid biosynthesis; L-methionine biosynthesis via salvage pathway; L-methionine from S-methyl-5-thio-alpha-D-ribose 1-phosphate: step 4/6.</text>
</comment>
<gene>
    <name evidence="9" type="primary">UTR4_0</name>
    <name evidence="8" type="synonym">UTR4</name>
    <name evidence="9" type="ORF">Cantr_03296</name>
</gene>
<dbReference type="GO" id="GO:0000287">
    <property type="term" value="F:magnesium ion binding"/>
    <property type="evidence" value="ECO:0007669"/>
    <property type="project" value="UniProtKB-UniRule"/>
</dbReference>
<keyword evidence="6 8" id="KW-0486">Methionine biosynthesis</keyword>
<evidence type="ECO:0000256" key="4">
    <source>
        <dbReference type="ARBA" id="ARBA00022801"/>
    </source>
</evidence>
<dbReference type="OrthoDB" id="272500at2759"/>
<keyword evidence="1 8" id="KW-0963">Cytoplasm</keyword>
<dbReference type="EC" id="3.1.3.77" evidence="8"/>
<comment type="function">
    <text evidence="8">Bifunctional enzyme that catalyzes the enolization of 2,3-diketo-5-methylthiopentyl-1-phosphate (DK-MTP-1-P) into the intermediate 2-hydroxy-3-keto-5-methylthiopentenyl-1-phosphate (HK-MTPenyl-1-P), which is then dephosphorylated to form the acireductone 1,2-dihydroxy-3-keto-5-methylthiopentene (DHK-MTPene).</text>
</comment>
<evidence type="ECO:0000313" key="10">
    <source>
        <dbReference type="Proteomes" id="UP000253472"/>
    </source>
</evidence>
<evidence type="ECO:0000256" key="2">
    <source>
        <dbReference type="ARBA" id="ARBA00022605"/>
    </source>
</evidence>
<evidence type="ECO:0000256" key="7">
    <source>
        <dbReference type="ARBA" id="ARBA00023242"/>
    </source>
</evidence>
<evidence type="ECO:0000256" key="8">
    <source>
        <dbReference type="HAMAP-Rule" id="MF_03117"/>
    </source>
</evidence>
<keyword evidence="7 8" id="KW-0539">Nucleus</keyword>